<keyword evidence="3" id="KW-1185">Reference proteome</keyword>
<proteinExistence type="predicted"/>
<dbReference type="Proteomes" id="UP000299102">
    <property type="component" value="Unassembled WGS sequence"/>
</dbReference>
<dbReference type="GO" id="GO:0005657">
    <property type="term" value="C:replication fork"/>
    <property type="evidence" value="ECO:0007669"/>
    <property type="project" value="TreeGrafter"/>
</dbReference>
<evidence type="ECO:0000313" key="2">
    <source>
        <dbReference type="EMBL" id="GBP30663.1"/>
    </source>
</evidence>
<dbReference type="OrthoDB" id="272985at2759"/>
<organism evidence="2 3">
    <name type="scientific">Eumeta variegata</name>
    <name type="common">Bagworm moth</name>
    <name type="synonym">Eumeta japonica</name>
    <dbReference type="NCBI Taxonomy" id="151549"/>
    <lineage>
        <taxon>Eukaryota</taxon>
        <taxon>Metazoa</taxon>
        <taxon>Ecdysozoa</taxon>
        <taxon>Arthropoda</taxon>
        <taxon>Hexapoda</taxon>
        <taxon>Insecta</taxon>
        <taxon>Pterygota</taxon>
        <taxon>Neoptera</taxon>
        <taxon>Endopterygota</taxon>
        <taxon>Lepidoptera</taxon>
        <taxon>Glossata</taxon>
        <taxon>Ditrysia</taxon>
        <taxon>Tineoidea</taxon>
        <taxon>Psychidae</taxon>
        <taxon>Oiketicinae</taxon>
        <taxon>Eumeta</taxon>
    </lineage>
</organism>
<comment type="caution">
    <text evidence="2">The sequence shown here is derived from an EMBL/GenBank/DDBJ whole genome shotgun (WGS) entry which is preliminary data.</text>
</comment>
<evidence type="ECO:0000313" key="3">
    <source>
        <dbReference type="Proteomes" id="UP000299102"/>
    </source>
</evidence>
<feature type="region of interest" description="Disordered" evidence="1">
    <location>
        <begin position="57"/>
        <end position="118"/>
    </location>
</feature>
<dbReference type="GO" id="GO:0006260">
    <property type="term" value="P:DNA replication"/>
    <property type="evidence" value="ECO:0007669"/>
    <property type="project" value="TreeGrafter"/>
</dbReference>
<gene>
    <name evidence="2" type="ORF">EVAR_75884_1</name>
</gene>
<dbReference type="EMBL" id="BGZK01000236">
    <property type="protein sequence ID" value="GBP30663.1"/>
    <property type="molecule type" value="Genomic_DNA"/>
</dbReference>
<dbReference type="PANTHER" id="PTHR23274:SF51">
    <property type="entry name" value="OS03G0423850 PROTEIN"/>
    <property type="match status" value="1"/>
</dbReference>
<sequence>MMNNVIEATILTGKFKGEDVLLPRIPKIPTNMPFEFKRLQFPVRLAFAMTINKAQGQSLQAKSRPVAPPRDLNNFPDLAGNKPTPAAASPRLQPVGKPKPTLPPRAAPGPWRSCPPRATRVAPRFRDRGHHIVGDDIQTVMSILRAVKSSEISEFARFPSVQ</sequence>
<protein>
    <submittedName>
        <fullName evidence="2">Uncharacterized protein</fullName>
    </submittedName>
</protein>
<evidence type="ECO:0000256" key="1">
    <source>
        <dbReference type="SAM" id="MobiDB-lite"/>
    </source>
</evidence>
<dbReference type="STRING" id="151549.A0A4C1UVZ3"/>
<dbReference type="AlphaFoldDB" id="A0A4C1UVZ3"/>
<accession>A0A4C1UVZ3</accession>
<name>A0A4C1UVZ3_EUMVA</name>
<reference evidence="2 3" key="1">
    <citation type="journal article" date="2019" name="Commun. Biol.">
        <title>The bagworm genome reveals a unique fibroin gene that provides high tensile strength.</title>
        <authorList>
            <person name="Kono N."/>
            <person name="Nakamura H."/>
            <person name="Ohtoshi R."/>
            <person name="Tomita M."/>
            <person name="Numata K."/>
            <person name="Arakawa K."/>
        </authorList>
    </citation>
    <scope>NUCLEOTIDE SEQUENCE [LARGE SCALE GENOMIC DNA]</scope>
</reference>
<dbReference type="PANTHER" id="PTHR23274">
    <property type="entry name" value="DNA HELICASE-RELATED"/>
    <property type="match status" value="1"/>
</dbReference>